<dbReference type="Pfam" id="PF01618">
    <property type="entry name" value="MotA_ExbB"/>
    <property type="match status" value="1"/>
</dbReference>
<feature type="transmembrane region" description="Helical" evidence="9">
    <location>
        <begin position="155"/>
        <end position="180"/>
    </location>
</feature>
<evidence type="ECO:0000256" key="5">
    <source>
        <dbReference type="ARBA" id="ARBA00022927"/>
    </source>
</evidence>
<dbReference type="InterPro" id="IPR002898">
    <property type="entry name" value="MotA_ExbB_proton_chnl"/>
</dbReference>
<keyword evidence="7 9" id="KW-0472">Membrane</keyword>
<evidence type="ECO:0000256" key="8">
    <source>
        <dbReference type="RuleBase" id="RU004057"/>
    </source>
</evidence>
<feature type="domain" description="MotA/TolQ/ExbB proton channel" evidence="10">
    <location>
        <begin position="70"/>
        <end position="188"/>
    </location>
</feature>
<keyword evidence="2 8" id="KW-0813">Transport</keyword>
<proteinExistence type="inferred from homology"/>
<organism evidence="11 12">
    <name type="scientific">Aquifex aeolicus</name>
    <dbReference type="NCBI Taxonomy" id="63363"/>
    <lineage>
        <taxon>Bacteria</taxon>
        <taxon>Pseudomonadati</taxon>
        <taxon>Aquificota</taxon>
        <taxon>Aquificia</taxon>
        <taxon>Aquificales</taxon>
        <taxon>Aquificaceae</taxon>
        <taxon>Aquifex</taxon>
    </lineage>
</organism>
<keyword evidence="5 8" id="KW-0653">Protein transport</keyword>
<evidence type="ECO:0000256" key="2">
    <source>
        <dbReference type="ARBA" id="ARBA00022448"/>
    </source>
</evidence>
<evidence type="ECO:0000313" key="12">
    <source>
        <dbReference type="Proteomes" id="UP000606463"/>
    </source>
</evidence>
<dbReference type="EMBL" id="DQVE01000017">
    <property type="protein sequence ID" value="HIP98087.1"/>
    <property type="molecule type" value="Genomic_DNA"/>
</dbReference>
<evidence type="ECO:0000256" key="3">
    <source>
        <dbReference type="ARBA" id="ARBA00022475"/>
    </source>
</evidence>
<accession>A0A9D0YPE7</accession>
<evidence type="ECO:0000256" key="9">
    <source>
        <dbReference type="SAM" id="Phobius"/>
    </source>
</evidence>
<comment type="similarity">
    <text evidence="8">Belongs to the exbB/tolQ family.</text>
</comment>
<dbReference type="GO" id="GO:0005886">
    <property type="term" value="C:plasma membrane"/>
    <property type="evidence" value="ECO:0007669"/>
    <property type="project" value="UniProtKB-SubCell"/>
</dbReference>
<comment type="subcellular location">
    <subcellularLocation>
        <location evidence="1">Cell membrane</location>
        <topology evidence="1">Multi-pass membrane protein</topology>
    </subcellularLocation>
    <subcellularLocation>
        <location evidence="8">Membrane</location>
        <topology evidence="8">Multi-pass membrane protein</topology>
    </subcellularLocation>
</comment>
<evidence type="ECO:0000313" key="11">
    <source>
        <dbReference type="EMBL" id="HIP98087.1"/>
    </source>
</evidence>
<feature type="transmembrane region" description="Helical" evidence="9">
    <location>
        <begin position="112"/>
        <end position="135"/>
    </location>
</feature>
<dbReference type="PANTHER" id="PTHR30625:SF15">
    <property type="entry name" value="BIOPOLYMER TRANSPORT PROTEIN EXBB"/>
    <property type="match status" value="1"/>
</dbReference>
<keyword evidence="4 9" id="KW-0812">Transmembrane</keyword>
<dbReference type="AlphaFoldDB" id="A0A9D0YPE7"/>
<evidence type="ECO:0000256" key="1">
    <source>
        <dbReference type="ARBA" id="ARBA00004651"/>
    </source>
</evidence>
<sequence>MDVILTVWKNAPVVAFLLLLISTVSLAIFLERFVNVKKSKILPRNWKNIKLEIMNGRFENAINLLKKDKKLLSRILANILELYYKGEISKTELRQMVESESSIIYYDLGKRVGFISISVTLATLLGLIGTVWGLIEVFGAYSIMSNEGLKMLSRGIATSLNSTAMGLLVAIFTYILYWLVKERINGVYTKILRELEELLELIR</sequence>
<dbReference type="GO" id="GO:0017038">
    <property type="term" value="P:protein import"/>
    <property type="evidence" value="ECO:0007669"/>
    <property type="project" value="TreeGrafter"/>
</dbReference>
<protein>
    <submittedName>
        <fullName evidence="11">MotA/TolQ/ExbB proton channel family protein</fullName>
    </submittedName>
</protein>
<evidence type="ECO:0000256" key="4">
    <source>
        <dbReference type="ARBA" id="ARBA00022692"/>
    </source>
</evidence>
<comment type="caution">
    <text evidence="11">The sequence shown here is derived from an EMBL/GenBank/DDBJ whole genome shotgun (WGS) entry which is preliminary data.</text>
</comment>
<reference evidence="11" key="1">
    <citation type="journal article" date="2020" name="ISME J.">
        <title>Gammaproteobacteria mediating utilization of methyl-, sulfur- and petroleum organic compounds in deep ocean hydrothermal plumes.</title>
        <authorList>
            <person name="Zhou Z."/>
            <person name="Liu Y."/>
            <person name="Pan J."/>
            <person name="Cron B.R."/>
            <person name="Toner B.M."/>
            <person name="Anantharaman K."/>
            <person name="Breier J.A."/>
            <person name="Dick G.J."/>
            <person name="Li M."/>
        </authorList>
    </citation>
    <scope>NUCLEOTIDE SEQUENCE</scope>
    <source>
        <strain evidence="11">SZUA-1501</strain>
    </source>
</reference>
<dbReference type="InterPro" id="IPR050790">
    <property type="entry name" value="ExbB/TolQ_transport"/>
</dbReference>
<gene>
    <name evidence="11" type="ORF">EYH37_01795</name>
</gene>
<evidence type="ECO:0000256" key="7">
    <source>
        <dbReference type="ARBA" id="ARBA00023136"/>
    </source>
</evidence>
<name>A0A9D0YPE7_AQUAO</name>
<evidence type="ECO:0000259" key="10">
    <source>
        <dbReference type="Pfam" id="PF01618"/>
    </source>
</evidence>
<evidence type="ECO:0000256" key="6">
    <source>
        <dbReference type="ARBA" id="ARBA00022989"/>
    </source>
</evidence>
<dbReference type="PANTHER" id="PTHR30625">
    <property type="entry name" value="PROTEIN TOLQ"/>
    <property type="match status" value="1"/>
</dbReference>
<keyword evidence="6 9" id="KW-1133">Transmembrane helix</keyword>
<dbReference type="Proteomes" id="UP000606463">
    <property type="component" value="Unassembled WGS sequence"/>
</dbReference>
<feature type="transmembrane region" description="Helical" evidence="9">
    <location>
        <begin position="12"/>
        <end position="30"/>
    </location>
</feature>
<keyword evidence="3" id="KW-1003">Cell membrane</keyword>